<keyword evidence="4" id="KW-1185">Reference proteome</keyword>
<protein>
    <recommendedName>
        <fullName evidence="2">G domain-containing protein</fullName>
    </recommendedName>
</protein>
<feature type="domain" description="G" evidence="2">
    <location>
        <begin position="9"/>
        <end position="68"/>
    </location>
</feature>
<reference evidence="4" key="1">
    <citation type="journal article" date="2014" name="Proc. Natl. Acad. Sci. U.S.A.">
        <title>Extensive sampling of basidiomycete genomes demonstrates inadequacy of the white-rot/brown-rot paradigm for wood decay fungi.</title>
        <authorList>
            <person name="Riley R."/>
            <person name="Salamov A.A."/>
            <person name="Brown D.W."/>
            <person name="Nagy L.G."/>
            <person name="Floudas D."/>
            <person name="Held B.W."/>
            <person name="Levasseur A."/>
            <person name="Lombard V."/>
            <person name="Morin E."/>
            <person name="Otillar R."/>
            <person name="Lindquist E.A."/>
            <person name="Sun H."/>
            <person name="LaButti K.M."/>
            <person name="Schmutz J."/>
            <person name="Jabbour D."/>
            <person name="Luo H."/>
            <person name="Baker S.E."/>
            <person name="Pisabarro A.G."/>
            <person name="Walton J.D."/>
            <person name="Blanchette R.A."/>
            <person name="Henrissat B."/>
            <person name="Martin F."/>
            <person name="Cullen D."/>
            <person name="Hibbett D.S."/>
            <person name="Grigoriev I.V."/>
        </authorList>
    </citation>
    <scope>NUCLEOTIDE SEQUENCE [LARGE SCALE GENOMIC DNA]</scope>
    <source>
        <strain evidence="4">FD-172 SS1</strain>
    </source>
</reference>
<dbReference type="InterPro" id="IPR027417">
    <property type="entry name" value="P-loop_NTPase"/>
</dbReference>
<keyword evidence="1" id="KW-0175">Coiled coil</keyword>
<dbReference type="Gene3D" id="3.40.50.300">
    <property type="entry name" value="P-loop containing nucleotide triphosphate hydrolases"/>
    <property type="match status" value="1"/>
</dbReference>
<dbReference type="HOGENOM" id="CLU_018003_2_1_1"/>
<evidence type="ECO:0000313" key="4">
    <source>
        <dbReference type="Proteomes" id="UP000027195"/>
    </source>
</evidence>
<dbReference type="InParanoid" id="A0A067M3H8"/>
<accession>A0A067M3H8</accession>
<dbReference type="CDD" id="cd00882">
    <property type="entry name" value="Ras_like_GTPase"/>
    <property type="match status" value="1"/>
</dbReference>
<gene>
    <name evidence="3" type="ORF">BOTBODRAFT_68830</name>
</gene>
<sequence length="301" mass="33070">MASSEDVIIAVMGATGAGKTTFINKATSGALGVGHGLRSMTDSVQVGSFEWGGRRVHLIDTPGFDDTEKSDTDILSLIATHLAGAYKAGHRLTGLLYLHRIIDNRVGGVSSKNMRMFHKLCGDAVLKNVVLCTTMWSLVSEEVGAQREAQLKSEFWQEMIRKGASTARYDGTGQDAQRIISHLMSLGGAPPLRIQEEMVDQGKSLIDTAAGAHINEEILRLEAKHRAELEELKLDFQRALSEKDVDMQRMIAVERKAFEAKLAQAEQDMAALRTDNRAQVEAMGQRIRQLESNRKAPLLLT</sequence>
<dbReference type="OrthoDB" id="8954335at2759"/>
<dbReference type="EMBL" id="KL198071">
    <property type="protein sequence ID" value="KDQ10124.1"/>
    <property type="molecule type" value="Genomic_DNA"/>
</dbReference>
<dbReference type="Pfam" id="PF01926">
    <property type="entry name" value="MMR_HSR1"/>
    <property type="match status" value="1"/>
</dbReference>
<dbReference type="SUPFAM" id="SSF52540">
    <property type="entry name" value="P-loop containing nucleoside triphosphate hydrolases"/>
    <property type="match status" value="1"/>
</dbReference>
<dbReference type="GO" id="GO:0005525">
    <property type="term" value="F:GTP binding"/>
    <property type="evidence" value="ECO:0007669"/>
    <property type="project" value="InterPro"/>
</dbReference>
<dbReference type="Proteomes" id="UP000027195">
    <property type="component" value="Unassembled WGS sequence"/>
</dbReference>
<organism evidence="3 4">
    <name type="scientific">Botryobasidium botryosum (strain FD-172 SS1)</name>
    <dbReference type="NCBI Taxonomy" id="930990"/>
    <lineage>
        <taxon>Eukaryota</taxon>
        <taxon>Fungi</taxon>
        <taxon>Dikarya</taxon>
        <taxon>Basidiomycota</taxon>
        <taxon>Agaricomycotina</taxon>
        <taxon>Agaricomycetes</taxon>
        <taxon>Cantharellales</taxon>
        <taxon>Botryobasidiaceae</taxon>
        <taxon>Botryobasidium</taxon>
    </lineage>
</organism>
<feature type="coiled-coil region" evidence="1">
    <location>
        <begin position="215"/>
        <end position="282"/>
    </location>
</feature>
<name>A0A067M3H8_BOTB1</name>
<dbReference type="InterPro" id="IPR006073">
    <property type="entry name" value="GTP-bd"/>
</dbReference>
<evidence type="ECO:0000259" key="2">
    <source>
        <dbReference type="Pfam" id="PF01926"/>
    </source>
</evidence>
<evidence type="ECO:0000313" key="3">
    <source>
        <dbReference type="EMBL" id="KDQ10124.1"/>
    </source>
</evidence>
<evidence type="ECO:0000256" key="1">
    <source>
        <dbReference type="SAM" id="Coils"/>
    </source>
</evidence>
<proteinExistence type="predicted"/>
<dbReference type="AlphaFoldDB" id="A0A067M3H8"/>